<sequence length="423" mass="48327">MKKVLIVTYYWPPAGGPGVQRWLNFVKYLPDSEIQPVLYIPENPHYPILDHSLKEEVPDQLTIYRQPIWEPYQIASIFSKKKTKKISSGIVPSNNPSFLDKVFLWVRGNLFIPDARKYWIGPSVRVLTEILESEEIETVITTGPPHSLHLIGKRLKERTNIKWIADFRDPWTSIGYHKALRLTRQSQKKHKELEQEVLHSADQILVTSNTTKQEFEAITHKPVITITNGYDQAAEGKIIPDTHFTISHIGSLLSERNPYVLWKVLADLVSEEDEFAMDLRIKFTGVVSDEIVNDIQGFGLGSNLEVTGYLPHKEAVLSQRKSQILLLVEIDSEETRGIIPGKLFEYMAAQRPILAIGPKSWEAGSMVRESACGEVFTYNMEAELKTSLLKWYKAYKGNSLKLTSENMEQYSRKALTKKLAAYI</sequence>
<dbReference type="EMBL" id="CP035544">
    <property type="protein sequence ID" value="QBA64280.1"/>
    <property type="molecule type" value="Genomic_DNA"/>
</dbReference>
<dbReference type="CDD" id="cd03794">
    <property type="entry name" value="GT4_WbuB-like"/>
    <property type="match status" value="1"/>
</dbReference>
<dbReference type="GO" id="GO:0016740">
    <property type="term" value="F:transferase activity"/>
    <property type="evidence" value="ECO:0007669"/>
    <property type="project" value="UniProtKB-KW"/>
</dbReference>
<dbReference type="RefSeq" id="WP_129604200.1">
    <property type="nucleotide sequence ID" value="NZ_CP035544.1"/>
</dbReference>
<protein>
    <submittedName>
        <fullName evidence="1">Glycosyl transferase family 1</fullName>
    </submittedName>
</protein>
<keyword evidence="2" id="KW-1185">Reference proteome</keyword>
<dbReference type="OrthoDB" id="9794575at2"/>
<name>A0A411E9Z6_9FLAO</name>
<keyword evidence="1" id="KW-0808">Transferase</keyword>
<dbReference type="SUPFAM" id="SSF53756">
    <property type="entry name" value="UDP-Glycosyltransferase/glycogen phosphorylase"/>
    <property type="match status" value="1"/>
</dbReference>
<proteinExistence type="predicted"/>
<dbReference type="KEGG" id="mur:EQY75_06905"/>
<reference evidence="1 2" key="1">
    <citation type="submission" date="2019-01" db="EMBL/GenBank/DDBJ databases">
        <title>Muriicola soli sp. nov., isolated from soil.</title>
        <authorList>
            <person name="Kang H.J."/>
            <person name="Kim S.B."/>
        </authorList>
    </citation>
    <scope>NUCLEOTIDE SEQUENCE [LARGE SCALE GENOMIC DNA]</scope>
    <source>
        <strain evidence="1 2">MMS17-SY002</strain>
    </source>
</reference>
<dbReference type="AlphaFoldDB" id="A0A411E9Z6"/>
<gene>
    <name evidence="1" type="ORF">EQY75_06905</name>
</gene>
<evidence type="ECO:0000313" key="2">
    <source>
        <dbReference type="Proteomes" id="UP000290889"/>
    </source>
</evidence>
<organism evidence="1 2">
    <name type="scientific">Muriicola soli</name>
    <dbReference type="NCBI Taxonomy" id="2507538"/>
    <lineage>
        <taxon>Bacteria</taxon>
        <taxon>Pseudomonadati</taxon>
        <taxon>Bacteroidota</taxon>
        <taxon>Flavobacteriia</taxon>
        <taxon>Flavobacteriales</taxon>
        <taxon>Flavobacteriaceae</taxon>
        <taxon>Muriicola</taxon>
    </lineage>
</organism>
<accession>A0A411E9Z6</accession>
<evidence type="ECO:0000313" key="1">
    <source>
        <dbReference type="EMBL" id="QBA64280.1"/>
    </source>
</evidence>
<dbReference type="Gene3D" id="3.40.50.2000">
    <property type="entry name" value="Glycogen Phosphorylase B"/>
    <property type="match status" value="2"/>
</dbReference>
<dbReference type="Proteomes" id="UP000290889">
    <property type="component" value="Chromosome"/>
</dbReference>